<dbReference type="AlphaFoldDB" id="A0A2J8AG51"/>
<comment type="caution">
    <text evidence="2">The sequence shown here is derived from an EMBL/GenBank/DDBJ whole genome shotgun (WGS) entry which is preliminary data.</text>
</comment>
<protein>
    <submittedName>
        <fullName evidence="2">Ubiquitin carboxyl-terminal hydrolase 5</fullName>
    </submittedName>
</protein>
<keyword evidence="3" id="KW-1185">Reference proteome</keyword>
<keyword evidence="2" id="KW-0378">Hydrolase</keyword>
<organism evidence="2 3">
    <name type="scientific">Tetrabaena socialis</name>
    <dbReference type="NCBI Taxonomy" id="47790"/>
    <lineage>
        <taxon>Eukaryota</taxon>
        <taxon>Viridiplantae</taxon>
        <taxon>Chlorophyta</taxon>
        <taxon>core chlorophytes</taxon>
        <taxon>Chlorophyceae</taxon>
        <taxon>CS clade</taxon>
        <taxon>Chlamydomonadales</taxon>
        <taxon>Tetrabaenaceae</taxon>
        <taxon>Tetrabaena</taxon>
    </lineage>
</organism>
<evidence type="ECO:0000313" key="3">
    <source>
        <dbReference type="Proteomes" id="UP000236333"/>
    </source>
</evidence>
<dbReference type="InterPro" id="IPR013083">
    <property type="entry name" value="Znf_RING/FYVE/PHD"/>
</dbReference>
<feature type="non-terminal residue" evidence="2">
    <location>
        <position position="274"/>
    </location>
</feature>
<accession>A0A2J8AG51</accession>
<reference evidence="2 3" key="1">
    <citation type="journal article" date="2017" name="Mol. Biol. Evol.">
        <title>The 4-celled Tetrabaena socialis nuclear genome reveals the essential components for genetic control of cell number at the origin of multicellularity in the volvocine lineage.</title>
        <authorList>
            <person name="Featherston J."/>
            <person name="Arakaki Y."/>
            <person name="Hanschen E.R."/>
            <person name="Ferris P.J."/>
            <person name="Michod R.E."/>
            <person name="Olson B.J.S.C."/>
            <person name="Nozaki H."/>
            <person name="Durand P.M."/>
        </authorList>
    </citation>
    <scope>NUCLEOTIDE SEQUENCE [LARGE SCALE GENOMIC DNA]</scope>
    <source>
        <strain evidence="2 3">NIES-571</strain>
    </source>
</reference>
<dbReference type="EMBL" id="PGGS01000028">
    <property type="protein sequence ID" value="PNH11503.1"/>
    <property type="molecule type" value="Genomic_DNA"/>
</dbReference>
<dbReference type="Proteomes" id="UP000236333">
    <property type="component" value="Unassembled WGS sequence"/>
</dbReference>
<dbReference type="SUPFAM" id="SSF54001">
    <property type="entry name" value="Cysteine proteinases"/>
    <property type="match status" value="1"/>
</dbReference>
<dbReference type="GO" id="GO:0016579">
    <property type="term" value="P:protein deubiquitination"/>
    <property type="evidence" value="ECO:0007669"/>
    <property type="project" value="InterPro"/>
</dbReference>
<evidence type="ECO:0000259" key="1">
    <source>
        <dbReference type="Pfam" id="PF17807"/>
    </source>
</evidence>
<dbReference type="Pfam" id="PF17807">
    <property type="entry name" value="zf-UBP_var"/>
    <property type="match status" value="1"/>
</dbReference>
<evidence type="ECO:0000313" key="2">
    <source>
        <dbReference type="EMBL" id="PNH11503.1"/>
    </source>
</evidence>
<sequence>MASAAAAEAPAPVDEATLARVRQHMHAVRIPSYHDKVYKEECMFTYDSPESPGGLYVNLTTFQVLFALPEVAARYAEAAPSIFASAPTDPAADLPTQLAKVGAALVAGRTGHVQAAEAEPMEVDGGADLLPLPDDERARASFKSAAGRGHAEFSSGRQQDAAEYFTHLLELVPLEAAVNSEAVADYKDRQAKRQRLKEQQAQARAYIGATPEGDEAAVATVTADGEGLGTSGGGAVHVSGPGSGSLVVVADAEEEAVLPRVPFEACLQRFSGTE</sequence>
<name>A0A2J8AG51_9CHLO</name>
<gene>
    <name evidence="2" type="ORF">TSOC_001627</name>
</gene>
<dbReference type="InterPro" id="IPR038765">
    <property type="entry name" value="Papain-like_cys_pep_sf"/>
</dbReference>
<dbReference type="OrthoDB" id="361536at2759"/>
<proteinExistence type="predicted"/>
<dbReference type="InterPro" id="IPR041432">
    <property type="entry name" value="UBP13_Znf-UBP_var"/>
</dbReference>
<feature type="domain" description="Ubiquitinyl hydrolase variant UBP zinc finger" evidence="1">
    <location>
        <begin position="28"/>
        <end position="64"/>
    </location>
</feature>
<dbReference type="Gene3D" id="3.30.40.10">
    <property type="entry name" value="Zinc/RING finger domain, C3HC4 (zinc finger)"/>
    <property type="match status" value="1"/>
</dbReference>
<dbReference type="GO" id="GO:0004843">
    <property type="term" value="F:cysteine-type deubiquitinase activity"/>
    <property type="evidence" value="ECO:0007669"/>
    <property type="project" value="InterPro"/>
</dbReference>